<feature type="domain" description="Luciferase-like" evidence="2">
    <location>
        <begin position="22"/>
        <end position="225"/>
    </location>
</feature>
<dbReference type="SUPFAM" id="SSF51679">
    <property type="entry name" value="Bacterial luciferase-like"/>
    <property type="match status" value="1"/>
</dbReference>
<dbReference type="InterPro" id="IPR036661">
    <property type="entry name" value="Luciferase-like_sf"/>
</dbReference>
<protein>
    <submittedName>
        <fullName evidence="3">LLM class flavin-dependent oxidoreductase</fullName>
    </submittedName>
</protein>
<organism evidence="3 4">
    <name type="scientific">Nonomuraea ferruginea</name>
    <dbReference type="NCBI Taxonomy" id="46174"/>
    <lineage>
        <taxon>Bacteria</taxon>
        <taxon>Bacillati</taxon>
        <taxon>Actinomycetota</taxon>
        <taxon>Actinomycetes</taxon>
        <taxon>Streptosporangiales</taxon>
        <taxon>Streptosporangiaceae</taxon>
        <taxon>Nonomuraea</taxon>
    </lineage>
</organism>
<dbReference type="InterPro" id="IPR011251">
    <property type="entry name" value="Luciferase-like_dom"/>
</dbReference>
<dbReference type="PANTHER" id="PTHR43244:SF1">
    <property type="entry name" value="5,10-METHYLENETETRAHYDROMETHANOPTERIN REDUCTASE"/>
    <property type="match status" value="1"/>
</dbReference>
<dbReference type="Gene3D" id="3.20.20.30">
    <property type="entry name" value="Luciferase-like domain"/>
    <property type="match status" value="1"/>
</dbReference>
<keyword evidence="4" id="KW-1185">Reference proteome</keyword>
<dbReference type="CDD" id="cd01097">
    <property type="entry name" value="Tetrahydromethanopterin_reductase"/>
    <property type="match status" value="1"/>
</dbReference>
<sequence>MADYGRPLEFGYFLVPYADDPLVEYARLADELGLDLIGVQDHPYQRRYVETWTLLSVIATATERVRVFPDVASLPMRQPAVLAKAAATLDLLSGGRVELGLGAGAFWDAIEAYGGARRTPGQAIGALEEAVAVVRAIWSGERNRRFDGEHYRLSGAQAGPEPAHPMEIWLGVGGPRALALTGRAADGWLPSSSWAPPERLPELQARIDEAAEKADRRPRDVRRLYNVNGTITGGPSEGFLKGPAGQWVDELTDLAVAYGMDTFILWPEGDQREQLTRFAEEVVPEVRRQVDAERRA</sequence>
<gene>
    <name evidence="3" type="ORF">OUY24_29380</name>
</gene>
<evidence type="ECO:0000313" key="3">
    <source>
        <dbReference type="EMBL" id="MDA0644761.1"/>
    </source>
</evidence>
<evidence type="ECO:0000259" key="2">
    <source>
        <dbReference type="Pfam" id="PF00296"/>
    </source>
</evidence>
<keyword evidence="1" id="KW-0560">Oxidoreductase</keyword>
<dbReference type="InterPro" id="IPR050564">
    <property type="entry name" value="F420-G6PD/mer"/>
</dbReference>
<comment type="caution">
    <text evidence="3">The sequence shown here is derived from an EMBL/GenBank/DDBJ whole genome shotgun (WGS) entry which is preliminary data.</text>
</comment>
<name>A0ABT4T5I3_9ACTN</name>
<dbReference type="EMBL" id="JAPNUD010000109">
    <property type="protein sequence ID" value="MDA0644761.1"/>
    <property type="molecule type" value="Genomic_DNA"/>
</dbReference>
<accession>A0ABT4T5I3</accession>
<evidence type="ECO:0000256" key="1">
    <source>
        <dbReference type="ARBA" id="ARBA00023002"/>
    </source>
</evidence>
<reference evidence="3 4" key="1">
    <citation type="submission" date="2022-11" db="EMBL/GenBank/DDBJ databases">
        <title>Nonomuraea corallina sp. nov., a new species of the genus Nonomuraea isolated from sea side sediment in Thai sea.</title>
        <authorList>
            <person name="Ngamcharungchit C."/>
            <person name="Matsumoto A."/>
            <person name="Suriyachadkun C."/>
            <person name="Panbangred W."/>
            <person name="Inahashi Y."/>
            <person name="Intra B."/>
        </authorList>
    </citation>
    <scope>NUCLEOTIDE SEQUENCE [LARGE SCALE GENOMIC DNA]</scope>
    <source>
        <strain evidence="3 4">DSM 43553</strain>
    </source>
</reference>
<dbReference type="PANTHER" id="PTHR43244">
    <property type="match status" value="1"/>
</dbReference>
<evidence type="ECO:0000313" key="4">
    <source>
        <dbReference type="Proteomes" id="UP001212498"/>
    </source>
</evidence>
<dbReference type="Pfam" id="PF00296">
    <property type="entry name" value="Bac_luciferase"/>
    <property type="match status" value="1"/>
</dbReference>
<proteinExistence type="predicted"/>
<dbReference type="RefSeq" id="WP_271278629.1">
    <property type="nucleotide sequence ID" value="NZ_BAABFD010000027.1"/>
</dbReference>
<dbReference type="Proteomes" id="UP001212498">
    <property type="component" value="Unassembled WGS sequence"/>
</dbReference>